<feature type="domain" description="Thioesterase" evidence="5">
    <location>
        <begin position="347"/>
        <end position="507"/>
    </location>
</feature>
<gene>
    <name evidence="6" type="ORF">NCLIV_035250</name>
</gene>
<dbReference type="Gene3D" id="3.40.50.720">
    <property type="entry name" value="NAD(P)-binding Rossmann-like Domain"/>
    <property type="match status" value="1"/>
</dbReference>
<dbReference type="SUPFAM" id="SSF51735">
    <property type="entry name" value="NAD(P)-binding Rossmann-fold domains"/>
    <property type="match status" value="1"/>
</dbReference>
<dbReference type="PRINTS" id="PR00080">
    <property type="entry name" value="SDRFAMILY"/>
</dbReference>
<name>F0VJ32_NEOCL</name>
<dbReference type="InterPro" id="IPR029058">
    <property type="entry name" value="AB_hydrolase_fold"/>
</dbReference>
<dbReference type="PRINTS" id="PR00081">
    <property type="entry name" value="GDHRDH"/>
</dbReference>
<dbReference type="CDD" id="cd05356">
    <property type="entry name" value="17beta-HSD1_like_SDR_c"/>
    <property type="match status" value="1"/>
</dbReference>
<evidence type="ECO:0000256" key="1">
    <source>
        <dbReference type="ARBA" id="ARBA00006484"/>
    </source>
</evidence>
<evidence type="ECO:0000259" key="5">
    <source>
        <dbReference type="Pfam" id="PF00975"/>
    </source>
</evidence>
<dbReference type="FunFam" id="3.40.50.720:FF:000137">
    <property type="entry name" value="Hydroxysteroid (17-beta) dehydrogenase 3"/>
    <property type="match status" value="1"/>
</dbReference>
<dbReference type="AlphaFoldDB" id="F0VJ32"/>
<dbReference type="RefSeq" id="XP_003883775.1">
    <property type="nucleotide sequence ID" value="XM_003883726.1"/>
</dbReference>
<feature type="region of interest" description="Disordered" evidence="4">
    <location>
        <begin position="531"/>
        <end position="602"/>
    </location>
</feature>
<dbReference type="GO" id="GO:0016491">
    <property type="term" value="F:oxidoreductase activity"/>
    <property type="evidence" value="ECO:0007669"/>
    <property type="project" value="UniProtKB-KW"/>
</dbReference>
<accession>F0VJ32</accession>
<dbReference type="VEuPathDB" id="ToxoDB:NCLIV_035250"/>
<protein>
    <submittedName>
        <fullName evidence="6">GK18150, related</fullName>
    </submittedName>
</protein>
<dbReference type="Pfam" id="PF00106">
    <property type="entry name" value="adh_short"/>
    <property type="match status" value="1"/>
</dbReference>
<evidence type="ECO:0000256" key="2">
    <source>
        <dbReference type="ARBA" id="ARBA00022857"/>
    </source>
</evidence>
<dbReference type="GeneID" id="13441981"/>
<dbReference type="InterPro" id="IPR051019">
    <property type="entry name" value="VLCFA-Steroid_DH"/>
</dbReference>
<evidence type="ECO:0000256" key="4">
    <source>
        <dbReference type="SAM" id="MobiDB-lite"/>
    </source>
</evidence>
<dbReference type="InterPro" id="IPR001031">
    <property type="entry name" value="Thioesterase"/>
</dbReference>
<dbReference type="Proteomes" id="UP000007494">
    <property type="component" value="Chromosome VIII"/>
</dbReference>
<dbReference type="eggNOG" id="ENOG502QRPU">
    <property type="taxonomic scope" value="Eukaryota"/>
</dbReference>
<dbReference type="Gene3D" id="3.40.50.1820">
    <property type="entry name" value="alpha/beta hydrolase"/>
    <property type="match status" value="1"/>
</dbReference>
<keyword evidence="2" id="KW-0521">NADP</keyword>
<dbReference type="PANTHER" id="PTHR43899">
    <property type="entry name" value="RH59310P"/>
    <property type="match status" value="1"/>
</dbReference>
<dbReference type="InParanoid" id="F0VJ32"/>
<comment type="similarity">
    <text evidence="1">Belongs to the short-chain dehydrogenases/reductases (SDR) family.</text>
</comment>
<keyword evidence="7" id="KW-1185">Reference proteome</keyword>
<dbReference type="OMA" id="RMDLTVW"/>
<evidence type="ECO:0000313" key="7">
    <source>
        <dbReference type="Proteomes" id="UP000007494"/>
    </source>
</evidence>
<dbReference type="InterPro" id="IPR036291">
    <property type="entry name" value="NAD(P)-bd_dom_sf"/>
</dbReference>
<proteinExistence type="inferred from homology"/>
<dbReference type="PANTHER" id="PTHR43899:SF13">
    <property type="entry name" value="RH59310P"/>
    <property type="match status" value="1"/>
</dbReference>
<keyword evidence="3" id="KW-0560">Oxidoreductase</keyword>
<evidence type="ECO:0000313" key="6">
    <source>
        <dbReference type="EMBL" id="CBZ53743.1"/>
    </source>
</evidence>
<sequence length="642" mass="70985">MEHCPLLQLGVTVLGLALLAYASLSIVRRVFKTLFSRKFQLVKFGEWAVVTGATDGIGKAMAIELAKRGMKVFLVSRNPERLRQTEQDLQSAVPSVKGVKSLAIDFSEGTTESLFQKLDAALQNLDVGILVNNVGISYPHAMFYDELDLHTLDQLINVNVRSTLVTTRVVYPGMVTRKRGAIICVGSGASEIASDPLYCAYSATKAAAESFCRSLQPECASKNILVQCHVPLLVTTKLSKMRKASLMTPSTETYAKSAMAAIENGSMRGPTTISPYCVHRCIIWLSNAVPRKVWEAAYLPRCLSIRKRALKKKEEQVRRMDLTVWTGVGTPKAPTVNPLVTFCEKEDVQLLAVQLPGRSLRSKEPVPTTIQNCVAQLLDVIAPLVSSRVPYVLVGYSMGSWVAYELACAIAKRRETDTKFRLPGRMILASMVSPDTPPSERPWRETRHLSDSEFQEELRGWSCNEILFQPDLWAAYGKLLRADHLLLDEYIPTKRDAPLGVPCSVFRARDDLKLQSPSHFVNWFSLVEGPSATRTERKDPSKLCSYGRSDTSANKRGDASTAECTPRDTDTVKPLDRESTGKAGSDAGIAPGSGLQQDDGNRIGVLDGSHGLMYDPKCRAKFFERILELVEQNLLDLMYDGM</sequence>
<dbReference type="Pfam" id="PF00975">
    <property type="entry name" value="Thioesterase"/>
    <property type="match status" value="1"/>
</dbReference>
<evidence type="ECO:0000256" key="3">
    <source>
        <dbReference type="ARBA" id="ARBA00023002"/>
    </source>
</evidence>
<reference evidence="7" key="1">
    <citation type="journal article" date="2012" name="PLoS Pathog.">
        <title>Comparative genomics of the apicomplexan parasites Toxoplasma gondii and Neospora caninum: Coccidia differing in host range and transmission strategy.</title>
        <authorList>
            <person name="Reid A.J."/>
            <person name="Vermont S.J."/>
            <person name="Cotton J.A."/>
            <person name="Harris D."/>
            <person name="Hill-Cawthorne G.A."/>
            <person name="Konen-Waisman S."/>
            <person name="Latham S.M."/>
            <person name="Mourier T."/>
            <person name="Norton R."/>
            <person name="Quail M.A."/>
            <person name="Sanders M."/>
            <person name="Shanmugam D."/>
            <person name="Sohal A."/>
            <person name="Wasmuth J.D."/>
            <person name="Brunk B."/>
            <person name="Grigg M.E."/>
            <person name="Howard J.C."/>
            <person name="Parkinson J."/>
            <person name="Roos D.S."/>
            <person name="Trees A.J."/>
            <person name="Berriman M."/>
            <person name="Pain A."/>
            <person name="Wastling J.M."/>
        </authorList>
    </citation>
    <scope>NUCLEOTIDE SEQUENCE [LARGE SCALE GENOMIC DNA]</scope>
    <source>
        <strain evidence="7">Liverpool</strain>
    </source>
</reference>
<dbReference type="SUPFAM" id="SSF53474">
    <property type="entry name" value="alpha/beta-Hydrolases"/>
    <property type="match status" value="1"/>
</dbReference>
<dbReference type="EMBL" id="FR823390">
    <property type="protein sequence ID" value="CBZ53743.1"/>
    <property type="molecule type" value="Genomic_DNA"/>
</dbReference>
<dbReference type="OrthoDB" id="1393670at2759"/>
<dbReference type="InterPro" id="IPR002347">
    <property type="entry name" value="SDR_fam"/>
</dbReference>
<organism evidence="6 7">
    <name type="scientific">Neospora caninum (strain Liverpool)</name>
    <dbReference type="NCBI Taxonomy" id="572307"/>
    <lineage>
        <taxon>Eukaryota</taxon>
        <taxon>Sar</taxon>
        <taxon>Alveolata</taxon>
        <taxon>Apicomplexa</taxon>
        <taxon>Conoidasida</taxon>
        <taxon>Coccidia</taxon>
        <taxon>Eucoccidiorida</taxon>
        <taxon>Eimeriorina</taxon>
        <taxon>Sarcocystidae</taxon>
        <taxon>Neospora</taxon>
    </lineage>
</organism>
<feature type="compositionally biased region" description="Basic and acidic residues" evidence="4">
    <location>
        <begin position="565"/>
        <end position="580"/>
    </location>
</feature>